<evidence type="ECO:0000313" key="2">
    <source>
        <dbReference type="EMBL" id="OOZ37178.1"/>
    </source>
</evidence>
<evidence type="ECO:0000313" key="3">
    <source>
        <dbReference type="Proteomes" id="UP000190896"/>
    </source>
</evidence>
<organism evidence="2 3">
    <name type="scientific">Solemya velesiana gill symbiont</name>
    <dbReference type="NCBI Taxonomy" id="1918948"/>
    <lineage>
        <taxon>Bacteria</taxon>
        <taxon>Pseudomonadati</taxon>
        <taxon>Pseudomonadota</taxon>
        <taxon>Gammaproteobacteria</taxon>
        <taxon>sulfur-oxidizing symbionts</taxon>
    </lineage>
</organism>
<proteinExistence type="predicted"/>
<dbReference type="PANTHER" id="PTHR22617">
    <property type="entry name" value="CHEMOTAXIS SENSOR HISTIDINE KINASE-RELATED"/>
    <property type="match status" value="1"/>
</dbReference>
<keyword evidence="3" id="KW-1185">Reference proteome</keyword>
<name>A0A1T2KWE2_9GAMM</name>
<sequence length="312" mass="35007">MLLDLNLRFGHSPVPYRLADSVIVIAIDHGLLGIITSEVRDMVDVSPVVASLETMESEQHAIITEVESEGRIIMLLDHEHLIAPEEFELSLSSEPGEGTERMSFFPEADGEERRTLRERASMLRVQLKEGGVDQHDLVVVSMGNEYFGFNLEAVREFTDITDVVPVPCCPPHIMGNMNFRSDIVTLVDMRSEQHLAFSDASRPSKVVISEQDHLFVGIPVDDIHEVIFVESKAYRPIPTAIKGRNEDYVKDEIPYRDRLITVVDLENFLQRPKRWGWAIPCPSHNSKSGSLLNCSMASSTAGISLKERRPGT</sequence>
<dbReference type="GO" id="GO:0006935">
    <property type="term" value="P:chemotaxis"/>
    <property type="evidence" value="ECO:0007669"/>
    <property type="project" value="InterPro"/>
</dbReference>
<protein>
    <recommendedName>
        <fullName evidence="1">CheW-like domain-containing protein</fullName>
    </recommendedName>
</protein>
<dbReference type="PROSITE" id="PS50851">
    <property type="entry name" value="CHEW"/>
    <property type="match status" value="2"/>
</dbReference>
<gene>
    <name evidence="2" type="ORF">BOW51_03795</name>
</gene>
<dbReference type="OrthoDB" id="9790406at2"/>
<dbReference type="EMBL" id="MPRJ01000016">
    <property type="protein sequence ID" value="OOZ37178.1"/>
    <property type="molecule type" value="Genomic_DNA"/>
</dbReference>
<dbReference type="SUPFAM" id="SSF50341">
    <property type="entry name" value="CheW-like"/>
    <property type="match status" value="2"/>
</dbReference>
<dbReference type="PANTHER" id="PTHR22617:SF23">
    <property type="entry name" value="CHEMOTAXIS PROTEIN CHEW"/>
    <property type="match status" value="1"/>
</dbReference>
<dbReference type="InterPro" id="IPR039315">
    <property type="entry name" value="CheW"/>
</dbReference>
<reference evidence="2 3" key="1">
    <citation type="submission" date="2016-11" db="EMBL/GenBank/DDBJ databases">
        <title>Mixed transmission modes and dynamic genome evolution in an obligate animal-bacterial symbiosis.</title>
        <authorList>
            <person name="Russell S.L."/>
            <person name="Corbett-Detig R.B."/>
            <person name="Cavanaugh C.M."/>
        </authorList>
    </citation>
    <scope>NUCLEOTIDE SEQUENCE [LARGE SCALE GENOMIC DNA]</scope>
    <source>
        <strain evidence="2">Se-Cadez</strain>
    </source>
</reference>
<accession>A0A1T2KWE2</accession>
<dbReference type="Gene3D" id="2.30.30.40">
    <property type="entry name" value="SH3 Domains"/>
    <property type="match status" value="1"/>
</dbReference>
<dbReference type="AlphaFoldDB" id="A0A1T2KWE2"/>
<dbReference type="Gene3D" id="2.40.50.180">
    <property type="entry name" value="CheA-289, Domain 4"/>
    <property type="match status" value="1"/>
</dbReference>
<feature type="domain" description="CheW-like" evidence="1">
    <location>
        <begin position="1"/>
        <end position="87"/>
    </location>
</feature>
<dbReference type="SMART" id="SM00260">
    <property type="entry name" value="CheW"/>
    <property type="match status" value="1"/>
</dbReference>
<dbReference type="InterPro" id="IPR036061">
    <property type="entry name" value="CheW-like_dom_sf"/>
</dbReference>
<dbReference type="InterPro" id="IPR002545">
    <property type="entry name" value="CheW-lke_dom"/>
</dbReference>
<dbReference type="Pfam" id="PF01584">
    <property type="entry name" value="CheW"/>
    <property type="match status" value="2"/>
</dbReference>
<dbReference type="Proteomes" id="UP000190896">
    <property type="component" value="Unassembled WGS sequence"/>
</dbReference>
<dbReference type="GO" id="GO:0005829">
    <property type="term" value="C:cytosol"/>
    <property type="evidence" value="ECO:0007669"/>
    <property type="project" value="TreeGrafter"/>
</dbReference>
<dbReference type="GO" id="GO:0007165">
    <property type="term" value="P:signal transduction"/>
    <property type="evidence" value="ECO:0007669"/>
    <property type="project" value="InterPro"/>
</dbReference>
<feature type="domain" description="CheW-like" evidence="1">
    <location>
        <begin position="134"/>
        <end position="274"/>
    </location>
</feature>
<evidence type="ECO:0000259" key="1">
    <source>
        <dbReference type="PROSITE" id="PS50851"/>
    </source>
</evidence>
<comment type="caution">
    <text evidence="2">The sequence shown here is derived from an EMBL/GenBank/DDBJ whole genome shotgun (WGS) entry which is preliminary data.</text>
</comment>